<dbReference type="Gene3D" id="1.20.1060.10">
    <property type="entry name" value="Taq DNA Polymerase, Chain T, domain 4"/>
    <property type="match status" value="1"/>
</dbReference>
<evidence type="ECO:0000259" key="2">
    <source>
        <dbReference type="SMART" id="SM00482"/>
    </source>
</evidence>
<dbReference type="InterPro" id="IPR043502">
    <property type="entry name" value="DNA/RNA_pol_sf"/>
</dbReference>
<dbReference type="PANTHER" id="PTHR10133:SF27">
    <property type="entry name" value="DNA POLYMERASE NU"/>
    <property type="match status" value="1"/>
</dbReference>
<dbReference type="Gene3D" id="3.30.70.370">
    <property type="match status" value="1"/>
</dbReference>
<feature type="non-terminal residue" evidence="3">
    <location>
        <position position="1"/>
    </location>
</feature>
<dbReference type="InterPro" id="IPR002298">
    <property type="entry name" value="DNA_polymerase_A"/>
</dbReference>
<accession>A0A0F9IMH0</accession>
<evidence type="ECO:0000256" key="1">
    <source>
        <dbReference type="ARBA" id="ARBA00022705"/>
    </source>
</evidence>
<comment type="caution">
    <text evidence="3">The sequence shown here is derived from an EMBL/GenBank/DDBJ whole genome shotgun (WGS) entry which is preliminary data.</text>
</comment>
<reference evidence="3" key="1">
    <citation type="journal article" date="2015" name="Nature">
        <title>Complex archaea that bridge the gap between prokaryotes and eukaryotes.</title>
        <authorList>
            <person name="Spang A."/>
            <person name="Saw J.H."/>
            <person name="Jorgensen S.L."/>
            <person name="Zaremba-Niedzwiedzka K."/>
            <person name="Martijn J."/>
            <person name="Lind A.E."/>
            <person name="van Eijk R."/>
            <person name="Schleper C."/>
            <person name="Guy L."/>
            <person name="Ettema T.J."/>
        </authorList>
    </citation>
    <scope>NUCLEOTIDE SEQUENCE</scope>
</reference>
<dbReference type="PANTHER" id="PTHR10133">
    <property type="entry name" value="DNA POLYMERASE I"/>
    <property type="match status" value="1"/>
</dbReference>
<dbReference type="GO" id="GO:0006302">
    <property type="term" value="P:double-strand break repair"/>
    <property type="evidence" value="ECO:0007669"/>
    <property type="project" value="TreeGrafter"/>
</dbReference>
<keyword evidence="1" id="KW-0235">DNA replication</keyword>
<organism evidence="3">
    <name type="scientific">marine sediment metagenome</name>
    <dbReference type="NCBI Taxonomy" id="412755"/>
    <lineage>
        <taxon>unclassified sequences</taxon>
        <taxon>metagenomes</taxon>
        <taxon>ecological metagenomes</taxon>
    </lineage>
</organism>
<feature type="domain" description="DNA-directed DNA polymerase family A palm" evidence="2">
    <location>
        <begin position="253"/>
        <end position="471"/>
    </location>
</feature>
<dbReference type="SUPFAM" id="SSF56672">
    <property type="entry name" value="DNA/RNA polymerases"/>
    <property type="match status" value="1"/>
</dbReference>
<protein>
    <recommendedName>
        <fullName evidence="2">DNA-directed DNA polymerase family A palm domain-containing protein</fullName>
    </recommendedName>
</protein>
<sequence>TYGVRMIEYNDMTGGGKTRISDIDPKKTAEYCCGDSYWALRAEADLRQRLNPKALALYEKTDLPMVDTIVDMELAGIKLDRESVKNSLEETNVGLVRLGVAITALHLASGYILPRTRKVCKSCRNGKKKKLTCEECEGAGEFFFPNHINPGSSHQLVQWLHGHLKIPVQAISQKTQQPSVSSLALLRMQHEHAAIPIILRWRTLERYRQFLEDWLAEADEESRIHTSFTLAHTHSGRLSSRDPNLQQLALAWRKHFVASDGRLLVSADYHGLEIRVAAFVSRDEQLMAIVNSDPETPAGDIHAQNVHKLFGIPYENQENHKPLRTRAKNYMFGALYGSKGYEVVEVLEKLILADPSLGVPPALAEIVKGIREIHNTYPHYFREWGPYMIQRAREQGNTAYTAFRRPRVLPDLVSPVKSLREAAERATLNHIVQGTAADIARMACNEVTKLEGGTLLLQVHDELLSEVLESEVDSYKQKMVNLMELGQPLDGVPLVVDVGVGHDWESTHK</sequence>
<dbReference type="EMBL" id="LAZR01020576">
    <property type="protein sequence ID" value="KKL88397.1"/>
    <property type="molecule type" value="Genomic_DNA"/>
</dbReference>
<dbReference type="SMART" id="SM00482">
    <property type="entry name" value="POLAc"/>
    <property type="match status" value="1"/>
</dbReference>
<dbReference type="Pfam" id="PF00476">
    <property type="entry name" value="DNA_pol_A"/>
    <property type="match status" value="1"/>
</dbReference>
<dbReference type="GO" id="GO:0003887">
    <property type="term" value="F:DNA-directed DNA polymerase activity"/>
    <property type="evidence" value="ECO:0007669"/>
    <property type="project" value="InterPro"/>
</dbReference>
<dbReference type="GO" id="GO:0003677">
    <property type="term" value="F:DNA binding"/>
    <property type="evidence" value="ECO:0007669"/>
    <property type="project" value="InterPro"/>
</dbReference>
<dbReference type="PRINTS" id="PR00868">
    <property type="entry name" value="DNAPOLI"/>
</dbReference>
<dbReference type="InterPro" id="IPR036397">
    <property type="entry name" value="RNaseH_sf"/>
</dbReference>
<evidence type="ECO:0000313" key="3">
    <source>
        <dbReference type="EMBL" id="KKL88397.1"/>
    </source>
</evidence>
<dbReference type="Gene3D" id="1.10.150.20">
    <property type="entry name" value="5' to 3' exonuclease, C-terminal subdomain"/>
    <property type="match status" value="1"/>
</dbReference>
<name>A0A0F9IMH0_9ZZZZ</name>
<dbReference type="GO" id="GO:0006261">
    <property type="term" value="P:DNA-templated DNA replication"/>
    <property type="evidence" value="ECO:0007669"/>
    <property type="project" value="InterPro"/>
</dbReference>
<gene>
    <name evidence="3" type="ORF">LCGC14_1925090</name>
</gene>
<dbReference type="Gene3D" id="3.30.420.10">
    <property type="entry name" value="Ribonuclease H-like superfamily/Ribonuclease H"/>
    <property type="match status" value="1"/>
</dbReference>
<dbReference type="AlphaFoldDB" id="A0A0F9IMH0"/>
<proteinExistence type="predicted"/>
<dbReference type="InterPro" id="IPR001098">
    <property type="entry name" value="DNA-dir_DNA_pol_A_palm_dom"/>
</dbReference>